<dbReference type="AlphaFoldDB" id="A0A0M0LQA0"/>
<dbReference type="EMBL" id="JWZX01000460">
    <property type="protein sequence ID" value="KOO52908.1"/>
    <property type="molecule type" value="Genomic_DNA"/>
</dbReference>
<accession>A0A0M0LQA0</accession>
<evidence type="ECO:0000256" key="1">
    <source>
        <dbReference type="SAM" id="Phobius"/>
    </source>
</evidence>
<keyword evidence="3" id="KW-1185">Reference proteome</keyword>
<comment type="caution">
    <text evidence="2">The sequence shown here is derived from an EMBL/GenBank/DDBJ whole genome shotgun (WGS) entry which is preliminary data.</text>
</comment>
<protein>
    <submittedName>
        <fullName evidence="2">Uncharacterized protein</fullName>
    </submittedName>
</protein>
<feature type="non-terminal residue" evidence="2">
    <location>
        <position position="1"/>
    </location>
</feature>
<dbReference type="Proteomes" id="UP000037460">
    <property type="component" value="Unassembled WGS sequence"/>
</dbReference>
<reference evidence="3" key="1">
    <citation type="journal article" date="2015" name="PLoS Genet.">
        <title>Genome Sequence and Transcriptome Analyses of Chrysochromulina tobin: Metabolic Tools for Enhanced Algal Fitness in the Prominent Order Prymnesiales (Haptophyceae).</title>
        <authorList>
            <person name="Hovde B.T."/>
            <person name="Deodato C.R."/>
            <person name="Hunsperger H.M."/>
            <person name="Ryken S.A."/>
            <person name="Yost W."/>
            <person name="Jha R.K."/>
            <person name="Patterson J."/>
            <person name="Monnat R.J. Jr."/>
            <person name="Barlow S.B."/>
            <person name="Starkenburg S.R."/>
            <person name="Cattolico R.A."/>
        </authorList>
    </citation>
    <scope>NUCLEOTIDE SEQUENCE</scope>
    <source>
        <strain evidence="3">CCMP291</strain>
    </source>
</reference>
<keyword evidence="1" id="KW-1133">Transmembrane helix</keyword>
<evidence type="ECO:0000313" key="3">
    <source>
        <dbReference type="Proteomes" id="UP000037460"/>
    </source>
</evidence>
<sequence>VNRGARCELDCNGIGTFDLSGFRQNYTVVDDANQRHYSFEPCGTDTSQLRSLCPSSWVPNPVAVESWCPGAASSSPGCCAALGDLNSVVCTAQGPAGISCTFSNGDGGRAVQFDYVCTAISASNSAAAHVVNPLELTPSLAIEHVHDSGLHYQVTLSGPSGCAATSRRDRESWNPFSSGSSWTGYLDLISNSTTWEEAFQKIEHQLERDLPAGAIAAIAILSPLVACCFCLLICMLRSRLLRQRKEFEERMNLVQTANKTLSSFNANDEDDGL</sequence>
<feature type="transmembrane region" description="Helical" evidence="1">
    <location>
        <begin position="210"/>
        <end position="236"/>
    </location>
</feature>
<keyword evidence="1" id="KW-0472">Membrane</keyword>
<gene>
    <name evidence="2" type="ORF">Ctob_013265</name>
</gene>
<keyword evidence="1" id="KW-0812">Transmembrane</keyword>
<name>A0A0M0LQA0_9EUKA</name>
<proteinExistence type="predicted"/>
<evidence type="ECO:0000313" key="2">
    <source>
        <dbReference type="EMBL" id="KOO52908.1"/>
    </source>
</evidence>
<organism evidence="2 3">
    <name type="scientific">Chrysochromulina tobinii</name>
    <dbReference type="NCBI Taxonomy" id="1460289"/>
    <lineage>
        <taxon>Eukaryota</taxon>
        <taxon>Haptista</taxon>
        <taxon>Haptophyta</taxon>
        <taxon>Prymnesiophyceae</taxon>
        <taxon>Prymnesiales</taxon>
        <taxon>Chrysochromulinaceae</taxon>
        <taxon>Chrysochromulina</taxon>
    </lineage>
</organism>